<protein>
    <submittedName>
        <fullName evidence="2">Related to BNR/Asp-box repeat domain protein</fullName>
    </submittedName>
</protein>
<sequence>MLLLSLALLLFTSYQAVAAAEDTVALPPQPFGHFTNNTIHQPIGNETFAYPRYLELTDGTVLATASRYWGTGQPHFLIFETTDGGANWKHLSNLTDRVLGSDRIVQPALAQLTEDIGEFKAGTIVATGNSEIIGTAGATQFDLYASTDRGRSWEFVSHIATGGAPNTTNGHTPIWEPYLLPYKGQLVVYYSDQGDPLHGQKLAHRTSSNLIDWDPAVNDVMYELYTARPGMTIVAYIPPTDEWILVYEYPVGNSSGFGVDYPVYYVIAKSPLEFGKSVGRPIIVNGNSTRSPNAGPYVVWSPLGGPNGTIIVSDSSNPQVFTNSFGGAINSWEEHATPASSCYSRSIQLLKTHPDNLLIYGGETWAGVPSRGKTPFTVTAVSLLETLKKPAEEQTV</sequence>
<accession>A0A1E1LT11</accession>
<name>A0A1E1LT11_9HELO</name>
<reference evidence="3" key="1">
    <citation type="submission" date="2016-03" db="EMBL/GenBank/DDBJ databases">
        <authorList>
            <person name="Guldener U."/>
        </authorList>
    </citation>
    <scope>NUCLEOTIDE SEQUENCE [LARGE SCALE GENOMIC DNA]</scope>
    <source>
        <strain evidence="3">04CH-RAC-A.6.1</strain>
    </source>
</reference>
<feature type="chain" id="PRO_5009447603" evidence="1">
    <location>
        <begin position="20"/>
        <end position="396"/>
    </location>
</feature>
<keyword evidence="3" id="KW-1185">Reference proteome</keyword>
<dbReference type="OrthoDB" id="2130735at2759"/>
<dbReference type="CDD" id="cd15482">
    <property type="entry name" value="Sialidase_non-viral"/>
    <property type="match status" value="1"/>
</dbReference>
<proteinExistence type="predicted"/>
<evidence type="ECO:0000256" key="1">
    <source>
        <dbReference type="SAM" id="SignalP"/>
    </source>
</evidence>
<dbReference type="Gene3D" id="2.120.10.10">
    <property type="match status" value="1"/>
</dbReference>
<dbReference type="AlphaFoldDB" id="A0A1E1LT11"/>
<dbReference type="EMBL" id="FJUX01000202">
    <property type="protein sequence ID" value="CZT13640.1"/>
    <property type="molecule type" value="Genomic_DNA"/>
</dbReference>
<evidence type="ECO:0000313" key="2">
    <source>
        <dbReference type="EMBL" id="CZT13640.1"/>
    </source>
</evidence>
<gene>
    <name evidence="2" type="ORF">RAG0_17142</name>
</gene>
<dbReference type="SUPFAM" id="SSF50939">
    <property type="entry name" value="Sialidases"/>
    <property type="match status" value="1"/>
</dbReference>
<keyword evidence="1" id="KW-0732">Signal</keyword>
<dbReference type="PANTHER" id="PTHR38792:SF1">
    <property type="entry name" value="BNR_ASP-BOX REPEAT PROTEIN"/>
    <property type="match status" value="1"/>
</dbReference>
<feature type="signal peptide" evidence="1">
    <location>
        <begin position="1"/>
        <end position="19"/>
    </location>
</feature>
<dbReference type="Proteomes" id="UP000178912">
    <property type="component" value="Unassembled WGS sequence"/>
</dbReference>
<organism evidence="2 3">
    <name type="scientific">Rhynchosporium agropyri</name>
    <dbReference type="NCBI Taxonomy" id="914238"/>
    <lineage>
        <taxon>Eukaryota</taxon>
        <taxon>Fungi</taxon>
        <taxon>Dikarya</taxon>
        <taxon>Ascomycota</taxon>
        <taxon>Pezizomycotina</taxon>
        <taxon>Leotiomycetes</taxon>
        <taxon>Helotiales</taxon>
        <taxon>Ploettnerulaceae</taxon>
        <taxon>Rhynchosporium</taxon>
    </lineage>
</organism>
<dbReference type="InterPro" id="IPR036278">
    <property type="entry name" value="Sialidase_sf"/>
</dbReference>
<evidence type="ECO:0000313" key="3">
    <source>
        <dbReference type="Proteomes" id="UP000178912"/>
    </source>
</evidence>
<dbReference type="PANTHER" id="PTHR38792">
    <property type="entry name" value="BNR/ASP-BOX REPEAT DOMAIN PROTEIN (AFU_ORTHOLOGUE AFUA_7G06430)-RELATED"/>
    <property type="match status" value="1"/>
</dbReference>